<keyword evidence="2" id="KW-1185">Reference proteome</keyword>
<dbReference type="Gramene" id="Os08t0486266-01">
    <property type="protein sequence ID" value="Os08t0486266-01"/>
    <property type="gene ID" value="Os08g0486266"/>
</dbReference>
<reference evidence="2" key="1">
    <citation type="journal article" date="2005" name="Nature">
        <title>The map-based sequence of the rice genome.</title>
        <authorList>
            <consortium name="International rice genome sequencing project (IRGSP)"/>
            <person name="Matsumoto T."/>
            <person name="Wu J."/>
            <person name="Kanamori H."/>
            <person name="Katayose Y."/>
            <person name="Fujisawa M."/>
            <person name="Namiki N."/>
            <person name="Mizuno H."/>
            <person name="Yamamoto K."/>
            <person name="Antonio B.A."/>
            <person name="Baba T."/>
            <person name="Sakata K."/>
            <person name="Nagamura Y."/>
            <person name="Aoki H."/>
            <person name="Arikawa K."/>
            <person name="Arita K."/>
            <person name="Bito T."/>
            <person name="Chiden Y."/>
            <person name="Fujitsuka N."/>
            <person name="Fukunaka R."/>
            <person name="Hamada M."/>
            <person name="Harada C."/>
            <person name="Hayashi A."/>
            <person name="Hijishita S."/>
            <person name="Honda M."/>
            <person name="Hosokawa S."/>
            <person name="Ichikawa Y."/>
            <person name="Idonuma A."/>
            <person name="Iijima M."/>
            <person name="Ikeda M."/>
            <person name="Ikeno M."/>
            <person name="Ito K."/>
            <person name="Ito S."/>
            <person name="Ito T."/>
            <person name="Ito Y."/>
            <person name="Ito Y."/>
            <person name="Iwabuchi A."/>
            <person name="Kamiya K."/>
            <person name="Karasawa W."/>
            <person name="Kurita K."/>
            <person name="Katagiri S."/>
            <person name="Kikuta A."/>
            <person name="Kobayashi H."/>
            <person name="Kobayashi N."/>
            <person name="Machita K."/>
            <person name="Maehara T."/>
            <person name="Masukawa M."/>
            <person name="Mizubayashi T."/>
            <person name="Mukai Y."/>
            <person name="Nagasaki H."/>
            <person name="Nagata Y."/>
            <person name="Naito S."/>
            <person name="Nakashima M."/>
            <person name="Nakama Y."/>
            <person name="Nakamichi Y."/>
            <person name="Nakamura M."/>
            <person name="Meguro A."/>
            <person name="Negishi M."/>
            <person name="Ohta I."/>
            <person name="Ohta T."/>
            <person name="Okamoto M."/>
            <person name="Ono N."/>
            <person name="Saji S."/>
            <person name="Sakaguchi M."/>
            <person name="Sakai K."/>
            <person name="Shibata M."/>
            <person name="Shimokawa T."/>
            <person name="Song J."/>
            <person name="Takazaki Y."/>
            <person name="Terasawa K."/>
            <person name="Tsugane M."/>
            <person name="Tsuji K."/>
            <person name="Ueda S."/>
            <person name="Waki K."/>
            <person name="Yamagata H."/>
            <person name="Yamamoto M."/>
            <person name="Yamamoto S."/>
            <person name="Yamane H."/>
            <person name="Yoshiki S."/>
            <person name="Yoshihara R."/>
            <person name="Yukawa K."/>
            <person name="Zhong H."/>
            <person name="Yano M."/>
            <person name="Yuan Q."/>
            <person name="Ouyang S."/>
            <person name="Liu J."/>
            <person name="Jones K.M."/>
            <person name="Gansberger K."/>
            <person name="Moffat K."/>
            <person name="Hill J."/>
            <person name="Bera J."/>
            <person name="Fadrosh D."/>
            <person name="Jin S."/>
            <person name="Johri S."/>
            <person name="Kim M."/>
            <person name="Overton L."/>
            <person name="Reardon M."/>
            <person name="Tsitrin T."/>
            <person name="Vuong H."/>
            <person name="Weaver B."/>
            <person name="Ciecko A."/>
            <person name="Tallon L."/>
            <person name="Jackson J."/>
            <person name="Pai G."/>
            <person name="Aken S.V."/>
            <person name="Utterback T."/>
            <person name="Reidmuller S."/>
            <person name="Feldblyum T."/>
            <person name="Hsiao J."/>
            <person name="Zismann V."/>
            <person name="Iobst S."/>
            <person name="de Vazeille A.R."/>
            <person name="Buell C.R."/>
            <person name="Ying K."/>
            <person name="Li Y."/>
            <person name="Lu T."/>
            <person name="Huang Y."/>
            <person name="Zhao Q."/>
            <person name="Feng Q."/>
            <person name="Zhang L."/>
            <person name="Zhu J."/>
            <person name="Weng Q."/>
            <person name="Mu J."/>
            <person name="Lu Y."/>
            <person name="Fan D."/>
            <person name="Liu Y."/>
            <person name="Guan J."/>
            <person name="Zhang Y."/>
            <person name="Yu S."/>
            <person name="Liu X."/>
            <person name="Zhang Y."/>
            <person name="Hong G."/>
            <person name="Han B."/>
            <person name="Choisne N."/>
            <person name="Demange N."/>
            <person name="Orjeda G."/>
            <person name="Samain S."/>
            <person name="Cattolico L."/>
            <person name="Pelletier E."/>
            <person name="Couloux A."/>
            <person name="Segurens B."/>
            <person name="Wincker P."/>
            <person name="D'Hont A."/>
            <person name="Scarpelli C."/>
            <person name="Weissenbach J."/>
            <person name="Salanoubat M."/>
            <person name="Quetier F."/>
            <person name="Yu Y."/>
            <person name="Kim H.R."/>
            <person name="Rambo T."/>
            <person name="Currie J."/>
            <person name="Collura K."/>
            <person name="Luo M."/>
            <person name="Yang T."/>
            <person name="Ammiraju J.S.S."/>
            <person name="Engler F."/>
            <person name="Soderlund C."/>
            <person name="Wing R.A."/>
            <person name="Palmer L.E."/>
            <person name="de la Bastide M."/>
            <person name="Spiegel L."/>
            <person name="Nascimento L."/>
            <person name="Zutavern T."/>
            <person name="O'Shaughnessy A."/>
            <person name="Dike S."/>
            <person name="Dedhia N."/>
            <person name="Preston R."/>
            <person name="Balija V."/>
            <person name="McCombie W.R."/>
            <person name="Chow T."/>
            <person name="Chen H."/>
            <person name="Chung M."/>
            <person name="Chen C."/>
            <person name="Shaw J."/>
            <person name="Wu H."/>
            <person name="Hsiao K."/>
            <person name="Chao Y."/>
            <person name="Chu M."/>
            <person name="Cheng C."/>
            <person name="Hour A."/>
            <person name="Lee P."/>
            <person name="Lin S."/>
            <person name="Lin Y."/>
            <person name="Liou J."/>
            <person name="Liu S."/>
            <person name="Hsing Y."/>
            <person name="Raghuvanshi S."/>
            <person name="Mohanty A."/>
            <person name="Bharti A.K."/>
            <person name="Gaur A."/>
            <person name="Gupta V."/>
            <person name="Kumar D."/>
            <person name="Ravi V."/>
            <person name="Vij S."/>
            <person name="Kapur A."/>
            <person name="Khurana P."/>
            <person name="Khurana P."/>
            <person name="Khurana J.P."/>
            <person name="Tyagi A.K."/>
            <person name="Gaikwad K."/>
            <person name="Singh A."/>
            <person name="Dalal V."/>
            <person name="Srivastava S."/>
            <person name="Dixit A."/>
            <person name="Pal A.K."/>
            <person name="Ghazi I.A."/>
            <person name="Yadav M."/>
            <person name="Pandit A."/>
            <person name="Bhargava A."/>
            <person name="Sureshbabu K."/>
            <person name="Batra K."/>
            <person name="Sharma T.R."/>
            <person name="Mohapatra T."/>
            <person name="Singh N.K."/>
            <person name="Messing J."/>
            <person name="Nelson A.B."/>
            <person name="Fuks G."/>
            <person name="Kavchok S."/>
            <person name="Keizer G."/>
            <person name="Linton E."/>
            <person name="Llaca V."/>
            <person name="Song R."/>
            <person name="Tanyolac B."/>
            <person name="Young S."/>
            <person name="Ho-Il K."/>
            <person name="Hahn J.H."/>
            <person name="Sangsakoo G."/>
            <person name="Vanavichit A."/>
            <person name="de Mattos Luiz.A.T."/>
            <person name="Zimmer P.D."/>
            <person name="Malone G."/>
            <person name="Dellagostin O."/>
            <person name="de Oliveira A.C."/>
            <person name="Bevan M."/>
            <person name="Bancroft I."/>
            <person name="Minx P."/>
            <person name="Cordum H."/>
            <person name="Wilson R."/>
            <person name="Cheng Z."/>
            <person name="Jin W."/>
            <person name="Jiang J."/>
            <person name="Leong S.A."/>
            <person name="Iwama H."/>
            <person name="Gojobori T."/>
            <person name="Itoh T."/>
            <person name="Niimura Y."/>
            <person name="Fujii Y."/>
            <person name="Habara T."/>
            <person name="Sakai H."/>
            <person name="Sato Y."/>
            <person name="Wilson G."/>
            <person name="Kumar K."/>
            <person name="McCouch S."/>
            <person name="Juretic N."/>
            <person name="Hoen D."/>
            <person name="Wright S."/>
            <person name="Bruskiewich R."/>
            <person name="Bureau T."/>
            <person name="Miyao A."/>
            <person name="Hirochika H."/>
            <person name="Nishikawa T."/>
            <person name="Kadowaki K."/>
            <person name="Sugiura M."/>
            <person name="Burr B."/>
            <person name="Sasaki T."/>
        </authorList>
    </citation>
    <scope>NUCLEOTIDE SEQUENCE [LARGE SCALE GENOMIC DNA]</scope>
    <source>
        <strain evidence="2">cv. Nipponbare</strain>
    </source>
</reference>
<accession>A0A0P0XH03</accession>
<protein>
    <submittedName>
        <fullName evidence="1">Os08g0486266 protein</fullName>
    </submittedName>
</protein>
<reference evidence="1 2" key="2">
    <citation type="journal article" date="2013" name="Plant Cell Physiol.">
        <title>Rice Annotation Project Database (RAP-DB): an integrative and interactive database for rice genomics.</title>
        <authorList>
            <person name="Sakai H."/>
            <person name="Lee S.S."/>
            <person name="Tanaka T."/>
            <person name="Numa H."/>
            <person name="Kim J."/>
            <person name="Kawahara Y."/>
            <person name="Wakimoto H."/>
            <person name="Yang C.C."/>
            <person name="Iwamoto M."/>
            <person name="Abe T."/>
            <person name="Yamada Y."/>
            <person name="Muto A."/>
            <person name="Inokuchi H."/>
            <person name="Ikemura T."/>
            <person name="Matsumoto T."/>
            <person name="Sasaki T."/>
            <person name="Itoh T."/>
        </authorList>
    </citation>
    <scope>NUCLEOTIDE SEQUENCE [LARGE SCALE GENOMIC DNA]</scope>
    <source>
        <strain evidence="2">cv. Nipponbare</strain>
    </source>
</reference>
<dbReference type="Proteomes" id="UP000059680">
    <property type="component" value="Chromosome 8"/>
</dbReference>
<organism evidence="1 2">
    <name type="scientific">Oryza sativa subsp. japonica</name>
    <name type="common">Rice</name>
    <dbReference type="NCBI Taxonomy" id="39947"/>
    <lineage>
        <taxon>Eukaryota</taxon>
        <taxon>Viridiplantae</taxon>
        <taxon>Streptophyta</taxon>
        <taxon>Embryophyta</taxon>
        <taxon>Tracheophyta</taxon>
        <taxon>Spermatophyta</taxon>
        <taxon>Magnoliopsida</taxon>
        <taxon>Liliopsida</taxon>
        <taxon>Poales</taxon>
        <taxon>Poaceae</taxon>
        <taxon>BOP clade</taxon>
        <taxon>Oryzoideae</taxon>
        <taxon>Oryzeae</taxon>
        <taxon>Oryzinae</taxon>
        <taxon>Oryza</taxon>
        <taxon>Oryza sativa</taxon>
    </lineage>
</organism>
<proteinExistence type="predicted"/>
<dbReference type="InParanoid" id="A0A0P0XH03"/>
<evidence type="ECO:0000313" key="1">
    <source>
        <dbReference type="EMBL" id="BAT05981.1"/>
    </source>
</evidence>
<feature type="non-terminal residue" evidence="1">
    <location>
        <position position="1"/>
    </location>
</feature>
<name>A0A0P0XH03_ORYSJ</name>
<dbReference type="EMBL" id="AP014964">
    <property type="protein sequence ID" value="BAT05981.1"/>
    <property type="molecule type" value="Genomic_DNA"/>
</dbReference>
<dbReference type="AlphaFoldDB" id="A0A0P0XH03"/>
<evidence type="ECO:0000313" key="2">
    <source>
        <dbReference type="Proteomes" id="UP000059680"/>
    </source>
</evidence>
<sequence>ILVPDTLDIWTLIRSIKYRLLRKPIP</sequence>
<dbReference type="PaxDb" id="39947-A0A0P0XH03"/>
<gene>
    <name evidence="1" type="ordered locus">Os08g0486266</name>
    <name evidence="1" type="ORF">OSNPB_080486266</name>
</gene>
<reference evidence="1 2" key="3">
    <citation type="journal article" date="2013" name="Rice">
        <title>Improvement of the Oryza sativa Nipponbare reference genome using next generation sequence and optical map data.</title>
        <authorList>
            <person name="Kawahara Y."/>
            <person name="de la Bastide M."/>
            <person name="Hamilton J.P."/>
            <person name="Kanamori H."/>
            <person name="McCombie W.R."/>
            <person name="Ouyang S."/>
            <person name="Schwartz D.C."/>
            <person name="Tanaka T."/>
            <person name="Wu J."/>
            <person name="Zhou S."/>
            <person name="Childs K.L."/>
            <person name="Davidson R.M."/>
            <person name="Lin H."/>
            <person name="Quesada-Ocampo L."/>
            <person name="Vaillancourt B."/>
            <person name="Sakai H."/>
            <person name="Lee S.S."/>
            <person name="Kim J."/>
            <person name="Numa H."/>
            <person name="Itoh T."/>
            <person name="Buell C.R."/>
            <person name="Matsumoto T."/>
        </authorList>
    </citation>
    <scope>NUCLEOTIDE SEQUENCE [LARGE SCALE GENOMIC DNA]</scope>
    <source>
        <strain evidence="2">cv. Nipponbare</strain>
    </source>
</reference>